<dbReference type="Proteomes" id="UP000735302">
    <property type="component" value="Unassembled WGS sequence"/>
</dbReference>
<accession>A0AAV4C3C2</accession>
<evidence type="ECO:0000313" key="3">
    <source>
        <dbReference type="Proteomes" id="UP000735302"/>
    </source>
</evidence>
<reference evidence="2 3" key="1">
    <citation type="journal article" date="2021" name="Elife">
        <title>Chloroplast acquisition without the gene transfer in kleptoplastic sea slugs, Plakobranchus ocellatus.</title>
        <authorList>
            <person name="Maeda T."/>
            <person name="Takahashi S."/>
            <person name="Yoshida T."/>
            <person name="Shimamura S."/>
            <person name="Takaki Y."/>
            <person name="Nagai Y."/>
            <person name="Toyoda A."/>
            <person name="Suzuki Y."/>
            <person name="Arimoto A."/>
            <person name="Ishii H."/>
            <person name="Satoh N."/>
            <person name="Nishiyama T."/>
            <person name="Hasebe M."/>
            <person name="Maruyama T."/>
            <person name="Minagawa J."/>
            <person name="Obokata J."/>
            <person name="Shigenobu S."/>
        </authorList>
    </citation>
    <scope>NUCLEOTIDE SEQUENCE [LARGE SCALE GENOMIC DNA]</scope>
</reference>
<dbReference type="EMBL" id="BLXT01005763">
    <property type="protein sequence ID" value="GFO25644.1"/>
    <property type="molecule type" value="Genomic_DNA"/>
</dbReference>
<gene>
    <name evidence="2" type="ORF">PoB_005214900</name>
</gene>
<evidence type="ECO:0000313" key="2">
    <source>
        <dbReference type="EMBL" id="GFO25644.1"/>
    </source>
</evidence>
<dbReference type="AlphaFoldDB" id="A0AAV4C3C2"/>
<proteinExistence type="predicted"/>
<name>A0AAV4C3C2_9GAST</name>
<feature type="region of interest" description="Disordered" evidence="1">
    <location>
        <begin position="36"/>
        <end position="64"/>
    </location>
</feature>
<keyword evidence="3" id="KW-1185">Reference proteome</keyword>
<evidence type="ECO:0000256" key="1">
    <source>
        <dbReference type="SAM" id="MobiDB-lite"/>
    </source>
</evidence>
<comment type="caution">
    <text evidence="2">The sequence shown here is derived from an EMBL/GenBank/DDBJ whole genome shotgun (WGS) entry which is preliminary data.</text>
</comment>
<protein>
    <submittedName>
        <fullName evidence="2">Uncharacterized protein</fullName>
    </submittedName>
</protein>
<organism evidence="2 3">
    <name type="scientific">Plakobranchus ocellatus</name>
    <dbReference type="NCBI Taxonomy" id="259542"/>
    <lineage>
        <taxon>Eukaryota</taxon>
        <taxon>Metazoa</taxon>
        <taxon>Spiralia</taxon>
        <taxon>Lophotrochozoa</taxon>
        <taxon>Mollusca</taxon>
        <taxon>Gastropoda</taxon>
        <taxon>Heterobranchia</taxon>
        <taxon>Euthyneura</taxon>
        <taxon>Panpulmonata</taxon>
        <taxon>Sacoglossa</taxon>
        <taxon>Placobranchoidea</taxon>
        <taxon>Plakobranchidae</taxon>
        <taxon>Plakobranchus</taxon>
    </lineage>
</organism>
<sequence>MRNLYSKSQCQPSVMPDPTLTSYLQLSGTILHAAKTTRHHQGQIPPLDLGHTKRTLAGEPNLEAGDTTSKQLLIAVNFEPW</sequence>